<gene>
    <name evidence="4" type="ORF">CATMQ487_16460</name>
</gene>
<name>A0ABM7YJS5_9BURK</name>
<proteinExistence type="predicted"/>
<organism evidence="4 5">
    <name type="scientific">Sphaerotilus microaerophilus</name>
    <dbReference type="NCBI Taxonomy" id="2914710"/>
    <lineage>
        <taxon>Bacteria</taxon>
        <taxon>Pseudomonadati</taxon>
        <taxon>Pseudomonadota</taxon>
        <taxon>Betaproteobacteria</taxon>
        <taxon>Burkholderiales</taxon>
        <taxon>Sphaerotilaceae</taxon>
        <taxon>Sphaerotilus</taxon>
    </lineage>
</organism>
<keyword evidence="5" id="KW-1185">Reference proteome</keyword>
<reference evidence="4" key="1">
    <citation type="submission" date="2022-04" db="EMBL/GenBank/DDBJ databases">
        <title>Whole genome sequence of Sphaerotilus sp. FB-5.</title>
        <authorList>
            <person name="Takeda M."/>
            <person name="Narihara S."/>
            <person name="Akimoto M."/>
            <person name="Akimoto R."/>
            <person name="Nishiyashiki S."/>
            <person name="Murakami T."/>
        </authorList>
    </citation>
    <scope>NUCLEOTIDE SEQUENCE</scope>
    <source>
        <strain evidence="4">FB-5</strain>
    </source>
</reference>
<dbReference type="InterPro" id="IPR008707">
    <property type="entry name" value="B-propeller_PilY1"/>
</dbReference>
<dbReference type="Pfam" id="PF05567">
    <property type="entry name" value="T4P_PilY1"/>
    <property type="match status" value="1"/>
</dbReference>
<evidence type="ECO:0000256" key="2">
    <source>
        <dbReference type="ARBA" id="ARBA00022837"/>
    </source>
</evidence>
<dbReference type="Proteomes" id="UP001057498">
    <property type="component" value="Chromosome"/>
</dbReference>
<accession>A0ABM7YJS5</accession>
<dbReference type="EMBL" id="AP025730">
    <property type="protein sequence ID" value="BDI04676.1"/>
    <property type="molecule type" value="Genomic_DNA"/>
</dbReference>
<evidence type="ECO:0000313" key="5">
    <source>
        <dbReference type="Proteomes" id="UP001057498"/>
    </source>
</evidence>
<keyword evidence="1" id="KW-0479">Metal-binding</keyword>
<sequence>MIRRTHPQGTPGTTGIPGWRQAASILALMAPLGASHAIDLADSPLFATNTAPGNLLLALSVEYPTASTAAYLNSTAYATGSAFLGYFDPEKCYRYVYNSTTPADSYFEPTGAASSRSCSSTAGQPRWSGNFLNWASMQTLDVFRWVLTGGTRKVDAATQTILQKTYYSSGQADVSYSPAKSATGSTVISGATPFSWTDVRSNIWSHGHELWISGTGDVDTGAAVDYSGQSSAAGTAVAATVYRLYIQVKVCDSSVGLESNCTAYGSNYKPEGLMQKYAQRLRYSAFGYLNDGAAWRDGGVMRARMKYIGPTSPVPGSTPLTNGAAEWSASTGVMVTNPDSADATATASAALSQSGYTITVPNSGVMNYLNKFGLAAHTYKGLDPVGELYYAGLRYFRNLGNVPSYSSLGGAASAAEVSQWVDGFPVVSNWSDPIAYSCQRNFILGIGDVYTWNDANLQGSTLRVDEPAMPTEVSGDTAVDVATATNMVGTLEGVAGLGSYSSGRNNSYYLAGLAFDAHTRDQRSDLTGTQTVATYWVDVLERQVYESRNQYWLAAKYGGFTLPAGFSPYSASNSASTLTTSMWTTTGDTVGTDPRPDNYYTGSQADDIREGLSKAFAKIASEAAATTSTAFSSASPNEASSGSLSYSAGYDPQTWTGSLVGSSVSYASDGTPSLTSVWDASALLDGTAAASRKIVTCCTSAGAALPFTSASLSAATLSSRTYWASFAAVPGVATSLQSQASYLDYLRGDRSREQSAGGPYRTRAHLLGDIVNAKLAVVAAPSATYYDATNPGYNSFKRSYAARKAVVYASANDGMLHAFDASASGTGAGAGSELFAYIPSFVYGSSSTAADSGLAALGNPAYDHRYYVDATPQVFDVDFNRAGTATAAATSDWRSLLIGGLGKGGKGYFGIDVTDPSAWTTETAVAGKVLWEFTDSRMGYSYGDARVVKTAKWGWVALIPSGYNNSDGKGYLFVVNPKTGALLETVATSLGSTSAPLNLAHVTAFIPDLTDFTATAVYAGDMQGNLWRFDISASSGSYPSPTRIATLANASGTAQPVTSPVRVMVDPATAKRYVLVGTGRLLADSDADTTQIQSFYALIDGTASAFYTTSTLPTGVTFPVTRAKLNANTSLTTGIGASPAQPMGWYYDLGTHATTGVAERITIAPAVNYGVVGVAINTPDAQPCSPSPTSKVMAVNFATGQTALTNSSGSAITMTTATAGITSDLAFKNIGGKIRLIAGRSNGQVSNLPGNFTSAAGLRRLNWREVPTIN</sequence>
<evidence type="ECO:0000256" key="1">
    <source>
        <dbReference type="ARBA" id="ARBA00022723"/>
    </source>
</evidence>
<evidence type="ECO:0000259" key="3">
    <source>
        <dbReference type="Pfam" id="PF05567"/>
    </source>
</evidence>
<evidence type="ECO:0000313" key="4">
    <source>
        <dbReference type="EMBL" id="BDI04676.1"/>
    </source>
</evidence>
<feature type="domain" description="PilY1 beta-propeller" evidence="3">
    <location>
        <begin position="767"/>
        <end position="1103"/>
    </location>
</feature>
<keyword evidence="2" id="KW-0106">Calcium</keyword>
<protein>
    <recommendedName>
        <fullName evidence="3">PilY1 beta-propeller domain-containing protein</fullName>
    </recommendedName>
</protein>